<dbReference type="Proteomes" id="UP001175271">
    <property type="component" value="Unassembled WGS sequence"/>
</dbReference>
<comment type="caution">
    <text evidence="2">The sequence shown here is derived from an EMBL/GenBank/DDBJ whole genome shotgun (WGS) entry which is preliminary data.</text>
</comment>
<gene>
    <name evidence="2" type="ORF">QR680_010092</name>
</gene>
<accession>A0AA39MAK8</accession>
<keyword evidence="1" id="KW-1133">Transmembrane helix</keyword>
<proteinExistence type="predicted"/>
<dbReference type="Pfam" id="PF10316">
    <property type="entry name" value="7TM_GPCR_Srbc"/>
    <property type="match status" value="1"/>
</dbReference>
<feature type="transmembrane region" description="Helical" evidence="1">
    <location>
        <begin position="122"/>
        <end position="143"/>
    </location>
</feature>
<evidence type="ECO:0000256" key="1">
    <source>
        <dbReference type="SAM" id="Phobius"/>
    </source>
</evidence>
<name>A0AA39MAK8_9BILA</name>
<dbReference type="AlphaFoldDB" id="A0AA39MAK8"/>
<evidence type="ECO:0000313" key="3">
    <source>
        <dbReference type="Proteomes" id="UP001175271"/>
    </source>
</evidence>
<dbReference type="EMBL" id="JAUCMV010000001">
    <property type="protein sequence ID" value="KAK0427157.1"/>
    <property type="molecule type" value="Genomic_DNA"/>
</dbReference>
<evidence type="ECO:0000313" key="2">
    <source>
        <dbReference type="EMBL" id="KAK0427157.1"/>
    </source>
</evidence>
<feature type="transmembrane region" description="Helical" evidence="1">
    <location>
        <begin position="163"/>
        <end position="187"/>
    </location>
</feature>
<feature type="transmembrane region" description="Helical" evidence="1">
    <location>
        <begin position="6"/>
        <end position="28"/>
    </location>
</feature>
<keyword evidence="3" id="KW-1185">Reference proteome</keyword>
<feature type="transmembrane region" description="Helical" evidence="1">
    <location>
        <begin position="233"/>
        <end position="266"/>
    </location>
</feature>
<keyword evidence="1" id="KW-0472">Membrane</keyword>
<protein>
    <submittedName>
        <fullName evidence="2">Uncharacterized protein</fullName>
    </submittedName>
</protein>
<feature type="transmembrane region" description="Helical" evidence="1">
    <location>
        <begin position="208"/>
        <end position="227"/>
    </location>
</feature>
<organism evidence="2 3">
    <name type="scientific">Steinernema hermaphroditum</name>
    <dbReference type="NCBI Taxonomy" id="289476"/>
    <lineage>
        <taxon>Eukaryota</taxon>
        <taxon>Metazoa</taxon>
        <taxon>Ecdysozoa</taxon>
        <taxon>Nematoda</taxon>
        <taxon>Chromadorea</taxon>
        <taxon>Rhabditida</taxon>
        <taxon>Tylenchina</taxon>
        <taxon>Panagrolaimomorpha</taxon>
        <taxon>Strongyloidoidea</taxon>
        <taxon>Steinernematidae</taxon>
        <taxon>Steinernema</taxon>
    </lineage>
</organism>
<reference evidence="2" key="1">
    <citation type="submission" date="2023-06" db="EMBL/GenBank/DDBJ databases">
        <title>Genomic analysis of the entomopathogenic nematode Steinernema hermaphroditum.</title>
        <authorList>
            <person name="Schwarz E.M."/>
            <person name="Heppert J.K."/>
            <person name="Baniya A."/>
            <person name="Schwartz H.T."/>
            <person name="Tan C.-H."/>
            <person name="Antoshechkin I."/>
            <person name="Sternberg P.W."/>
            <person name="Goodrich-Blair H."/>
            <person name="Dillman A.R."/>
        </authorList>
    </citation>
    <scope>NUCLEOTIDE SEQUENCE</scope>
    <source>
        <strain evidence="2">PS9179</strain>
        <tissue evidence="2">Whole animal</tissue>
    </source>
</reference>
<feature type="transmembrane region" description="Helical" evidence="1">
    <location>
        <begin position="49"/>
        <end position="73"/>
    </location>
</feature>
<feature type="transmembrane region" description="Helical" evidence="1">
    <location>
        <begin position="79"/>
        <end position="101"/>
    </location>
</feature>
<sequence length="285" mass="31840">MSPPSSIFFHASTILFGVAAMLLNIRLIATYFSYNHSAKRHFSTLFLSLFLYLCYNISSTVYAAECAIGLISANWSKQFVFWSGCLTFSLNFVIVVCNCCITVDRIVAMRKPVFYVVRYSRYCRTLSIVLMLICFVSIFFWYSKGITTAPASTPSFAFVSKGTVIQAVGSAKNVVSLLSVGVTLVFIRETRLFLRKQLNHQIYINVKMANQIVVIQLIAEAVFMIFPDMAVLLFSFFGISLLTIVGPIVVPSCEAYTLACAALLTVKLRKTQKSQRVSTITPKSF</sequence>
<keyword evidence="1" id="KW-0812">Transmembrane</keyword>
<dbReference type="InterPro" id="IPR019420">
    <property type="entry name" value="7TM_GPCR_serpentine_rcpt_Srbc"/>
</dbReference>